<dbReference type="EMBL" id="CP001291">
    <property type="protein sequence ID" value="ACK70593.1"/>
    <property type="molecule type" value="Genomic_DNA"/>
</dbReference>
<evidence type="ECO:0008006" key="3">
    <source>
        <dbReference type="Google" id="ProtNLM"/>
    </source>
</evidence>
<dbReference type="Proteomes" id="UP000002384">
    <property type="component" value="Chromosome"/>
</dbReference>
<reference evidence="2" key="1">
    <citation type="journal article" date="2011" name="MBio">
        <title>Novel metabolic attributes of the genus Cyanothece, comprising a group of unicellular nitrogen-fixing Cyanobacteria.</title>
        <authorList>
            <person name="Bandyopadhyay A."/>
            <person name="Elvitigala T."/>
            <person name="Welsh E."/>
            <person name="Stockel J."/>
            <person name="Liberton M."/>
            <person name="Min H."/>
            <person name="Sherman L.A."/>
            <person name="Pakrasi H.B."/>
        </authorList>
    </citation>
    <scope>NUCLEOTIDE SEQUENCE [LARGE SCALE GENOMIC DNA]</scope>
    <source>
        <strain evidence="2">PCC 7424</strain>
    </source>
</reference>
<protein>
    <recommendedName>
        <fullName evidence="3">DUF4926 domain-containing protein</fullName>
    </recommendedName>
</protein>
<dbReference type="OrthoDB" id="517347at2"/>
<keyword evidence="2" id="KW-1185">Reference proteome</keyword>
<dbReference type="RefSeq" id="WP_015954199.1">
    <property type="nucleotide sequence ID" value="NC_011729.1"/>
</dbReference>
<proteinExistence type="predicted"/>
<dbReference type="KEGG" id="cyc:PCC7424_2171"/>
<dbReference type="STRING" id="65393.PCC7424_2171"/>
<evidence type="ECO:0000313" key="1">
    <source>
        <dbReference type="EMBL" id="ACK70593.1"/>
    </source>
</evidence>
<gene>
    <name evidence="1" type="ordered locus">PCC7424_2171</name>
</gene>
<organism evidence="1 2">
    <name type="scientific">Gloeothece citriformis (strain PCC 7424)</name>
    <name type="common">Cyanothece sp. (strain PCC 7424)</name>
    <dbReference type="NCBI Taxonomy" id="65393"/>
    <lineage>
        <taxon>Bacteria</taxon>
        <taxon>Bacillati</taxon>
        <taxon>Cyanobacteriota</taxon>
        <taxon>Cyanophyceae</taxon>
        <taxon>Oscillatoriophycideae</taxon>
        <taxon>Chroococcales</taxon>
        <taxon>Aphanothecaceae</taxon>
        <taxon>Gloeothece</taxon>
        <taxon>Gloeothece citriformis</taxon>
    </lineage>
</organism>
<accession>B7KGC2</accession>
<sequence length="66" mass="7250">MIKELDIVTLTHDIQEHGLKKGSQRAVVHCYADGQAFEVEFVNDSGKTLALLTLEKADLHVTSDLG</sequence>
<dbReference type="HOGENOM" id="CLU_174734_3_1_3"/>
<dbReference type="Pfam" id="PF16277">
    <property type="entry name" value="DUF4926"/>
    <property type="match status" value="1"/>
</dbReference>
<evidence type="ECO:0000313" key="2">
    <source>
        <dbReference type="Proteomes" id="UP000002384"/>
    </source>
</evidence>
<dbReference type="InterPro" id="IPR032568">
    <property type="entry name" value="DUF4926"/>
</dbReference>
<name>B7KGC2_GLOC7</name>
<dbReference type="AlphaFoldDB" id="B7KGC2"/>
<dbReference type="eggNOG" id="ENOG5033BH9">
    <property type="taxonomic scope" value="Bacteria"/>
</dbReference>